<evidence type="ECO:0000256" key="1">
    <source>
        <dbReference type="ARBA" id="ARBA00004123"/>
    </source>
</evidence>
<dbReference type="GeneID" id="19205063"/>
<protein>
    <recommendedName>
        <fullName evidence="10">C2H2-type domain-containing protein</fullName>
    </recommendedName>
</protein>
<evidence type="ECO:0000313" key="12">
    <source>
        <dbReference type="Proteomes" id="UP000053558"/>
    </source>
</evidence>
<feature type="domain" description="C2H2-type" evidence="10">
    <location>
        <begin position="252"/>
        <end position="281"/>
    </location>
</feature>
<evidence type="ECO:0000256" key="8">
    <source>
        <dbReference type="PROSITE-ProRule" id="PRU00042"/>
    </source>
</evidence>
<dbReference type="PANTHER" id="PTHR23235:SF120">
    <property type="entry name" value="KRUPPEL-LIKE FACTOR 15"/>
    <property type="match status" value="1"/>
</dbReference>
<keyword evidence="6" id="KW-0238">DNA-binding</keyword>
<keyword evidence="4 8" id="KW-0863">Zinc-finger</keyword>
<evidence type="ECO:0000256" key="2">
    <source>
        <dbReference type="ARBA" id="ARBA00022723"/>
    </source>
</evidence>
<dbReference type="FunFam" id="3.30.160.60:FF:000125">
    <property type="entry name" value="Putative zinc finger protein 143"/>
    <property type="match status" value="1"/>
</dbReference>
<evidence type="ECO:0000256" key="7">
    <source>
        <dbReference type="ARBA" id="ARBA00023242"/>
    </source>
</evidence>
<evidence type="ECO:0000259" key="10">
    <source>
        <dbReference type="PROSITE" id="PS50157"/>
    </source>
</evidence>
<dbReference type="FunFam" id="3.30.160.60:FF:001465">
    <property type="entry name" value="Zinc finger protein 560"/>
    <property type="match status" value="1"/>
</dbReference>
<evidence type="ECO:0000256" key="5">
    <source>
        <dbReference type="ARBA" id="ARBA00022833"/>
    </source>
</evidence>
<dbReference type="Pfam" id="PF00096">
    <property type="entry name" value="zf-C2H2"/>
    <property type="match status" value="2"/>
</dbReference>
<dbReference type="OrthoDB" id="6077919at2759"/>
<dbReference type="SMART" id="SM00355">
    <property type="entry name" value="ZnF_C2H2"/>
    <property type="match status" value="2"/>
</dbReference>
<gene>
    <name evidence="11" type="ORF">CONPUDRAFT_164140</name>
</gene>
<keyword evidence="3" id="KW-0677">Repeat</keyword>
<dbReference type="GO" id="GO:0000981">
    <property type="term" value="F:DNA-binding transcription factor activity, RNA polymerase II-specific"/>
    <property type="evidence" value="ECO:0007669"/>
    <property type="project" value="TreeGrafter"/>
</dbReference>
<dbReference type="InterPro" id="IPR036236">
    <property type="entry name" value="Znf_C2H2_sf"/>
</dbReference>
<dbReference type="GO" id="GO:0005634">
    <property type="term" value="C:nucleus"/>
    <property type="evidence" value="ECO:0007669"/>
    <property type="project" value="UniProtKB-SubCell"/>
</dbReference>
<dbReference type="PROSITE" id="PS00028">
    <property type="entry name" value="ZINC_FINGER_C2H2_1"/>
    <property type="match status" value="2"/>
</dbReference>
<dbReference type="PANTHER" id="PTHR23235">
    <property type="entry name" value="KRUEPPEL-LIKE TRANSCRIPTION FACTOR"/>
    <property type="match status" value="1"/>
</dbReference>
<dbReference type="GO" id="GO:0000122">
    <property type="term" value="P:negative regulation of transcription by RNA polymerase II"/>
    <property type="evidence" value="ECO:0007669"/>
    <property type="project" value="UniProtKB-ARBA"/>
</dbReference>
<comment type="subcellular location">
    <subcellularLocation>
        <location evidence="1">Nucleus</location>
    </subcellularLocation>
</comment>
<dbReference type="GO" id="GO:0008270">
    <property type="term" value="F:zinc ion binding"/>
    <property type="evidence" value="ECO:0007669"/>
    <property type="project" value="UniProtKB-KW"/>
</dbReference>
<proteinExistence type="predicted"/>
<keyword evidence="12" id="KW-1185">Reference proteome</keyword>
<organism evidence="11 12">
    <name type="scientific">Coniophora puteana (strain RWD-64-598)</name>
    <name type="common">Brown rot fungus</name>
    <dbReference type="NCBI Taxonomy" id="741705"/>
    <lineage>
        <taxon>Eukaryota</taxon>
        <taxon>Fungi</taxon>
        <taxon>Dikarya</taxon>
        <taxon>Basidiomycota</taxon>
        <taxon>Agaricomycotina</taxon>
        <taxon>Agaricomycetes</taxon>
        <taxon>Agaricomycetidae</taxon>
        <taxon>Boletales</taxon>
        <taxon>Coniophorineae</taxon>
        <taxon>Coniophoraceae</taxon>
        <taxon>Coniophora</taxon>
    </lineage>
</organism>
<evidence type="ECO:0000256" key="3">
    <source>
        <dbReference type="ARBA" id="ARBA00022737"/>
    </source>
</evidence>
<feature type="region of interest" description="Disordered" evidence="9">
    <location>
        <begin position="1"/>
        <end position="131"/>
    </location>
</feature>
<dbReference type="AlphaFoldDB" id="A0A5M3MVI2"/>
<accession>A0A5M3MVI2</accession>
<feature type="region of interest" description="Disordered" evidence="9">
    <location>
        <begin position="274"/>
        <end position="299"/>
    </location>
</feature>
<dbReference type="KEGG" id="cput:CONPUDRAFT_164140"/>
<keyword evidence="2" id="KW-0479">Metal-binding</keyword>
<dbReference type="GO" id="GO:0000978">
    <property type="term" value="F:RNA polymerase II cis-regulatory region sequence-specific DNA binding"/>
    <property type="evidence" value="ECO:0007669"/>
    <property type="project" value="UniProtKB-ARBA"/>
</dbReference>
<dbReference type="Proteomes" id="UP000053558">
    <property type="component" value="Unassembled WGS sequence"/>
</dbReference>
<dbReference type="EMBL" id="JH711576">
    <property type="protein sequence ID" value="EIW83143.1"/>
    <property type="molecule type" value="Genomic_DNA"/>
</dbReference>
<feature type="domain" description="C2H2-type" evidence="10">
    <location>
        <begin position="224"/>
        <end position="251"/>
    </location>
</feature>
<evidence type="ECO:0000256" key="6">
    <source>
        <dbReference type="ARBA" id="ARBA00023125"/>
    </source>
</evidence>
<keyword evidence="7" id="KW-0539">Nucleus</keyword>
<dbReference type="RefSeq" id="XP_007766984.1">
    <property type="nucleotide sequence ID" value="XM_007768794.1"/>
</dbReference>
<dbReference type="InterPro" id="IPR013087">
    <property type="entry name" value="Znf_C2H2_type"/>
</dbReference>
<dbReference type="OMA" id="PNPSAYW"/>
<comment type="caution">
    <text evidence="11">The sequence shown here is derived from an EMBL/GenBank/DDBJ whole genome shotgun (WGS) entry which is preliminary data.</text>
</comment>
<reference evidence="12" key="1">
    <citation type="journal article" date="2012" name="Science">
        <title>The Paleozoic origin of enzymatic lignin decomposition reconstructed from 31 fungal genomes.</title>
        <authorList>
            <person name="Floudas D."/>
            <person name="Binder M."/>
            <person name="Riley R."/>
            <person name="Barry K."/>
            <person name="Blanchette R.A."/>
            <person name="Henrissat B."/>
            <person name="Martinez A.T."/>
            <person name="Otillar R."/>
            <person name="Spatafora J.W."/>
            <person name="Yadav J.S."/>
            <person name="Aerts A."/>
            <person name="Benoit I."/>
            <person name="Boyd A."/>
            <person name="Carlson A."/>
            <person name="Copeland A."/>
            <person name="Coutinho P.M."/>
            <person name="de Vries R.P."/>
            <person name="Ferreira P."/>
            <person name="Findley K."/>
            <person name="Foster B."/>
            <person name="Gaskell J."/>
            <person name="Glotzer D."/>
            <person name="Gorecki P."/>
            <person name="Heitman J."/>
            <person name="Hesse C."/>
            <person name="Hori C."/>
            <person name="Igarashi K."/>
            <person name="Jurgens J.A."/>
            <person name="Kallen N."/>
            <person name="Kersten P."/>
            <person name="Kohler A."/>
            <person name="Kuees U."/>
            <person name="Kumar T.K.A."/>
            <person name="Kuo A."/>
            <person name="LaButti K."/>
            <person name="Larrondo L.F."/>
            <person name="Lindquist E."/>
            <person name="Ling A."/>
            <person name="Lombard V."/>
            <person name="Lucas S."/>
            <person name="Lundell T."/>
            <person name="Martin R."/>
            <person name="McLaughlin D.J."/>
            <person name="Morgenstern I."/>
            <person name="Morin E."/>
            <person name="Murat C."/>
            <person name="Nagy L.G."/>
            <person name="Nolan M."/>
            <person name="Ohm R.A."/>
            <person name="Patyshakuliyeva A."/>
            <person name="Rokas A."/>
            <person name="Ruiz-Duenas F.J."/>
            <person name="Sabat G."/>
            <person name="Salamov A."/>
            <person name="Samejima M."/>
            <person name="Schmutz J."/>
            <person name="Slot J.C."/>
            <person name="St John F."/>
            <person name="Stenlid J."/>
            <person name="Sun H."/>
            <person name="Sun S."/>
            <person name="Syed K."/>
            <person name="Tsang A."/>
            <person name="Wiebenga A."/>
            <person name="Young D."/>
            <person name="Pisabarro A."/>
            <person name="Eastwood D.C."/>
            <person name="Martin F."/>
            <person name="Cullen D."/>
            <person name="Grigoriev I.V."/>
            <person name="Hibbett D.S."/>
        </authorList>
    </citation>
    <scope>NUCLEOTIDE SEQUENCE [LARGE SCALE GENOMIC DNA]</scope>
    <source>
        <strain evidence="12">RWD-64-598 SS2</strain>
    </source>
</reference>
<dbReference type="Gene3D" id="3.30.160.60">
    <property type="entry name" value="Classic Zinc Finger"/>
    <property type="match status" value="2"/>
</dbReference>
<evidence type="ECO:0000256" key="9">
    <source>
        <dbReference type="SAM" id="MobiDB-lite"/>
    </source>
</evidence>
<feature type="region of interest" description="Disordered" evidence="9">
    <location>
        <begin position="159"/>
        <end position="217"/>
    </location>
</feature>
<feature type="compositionally biased region" description="Basic and acidic residues" evidence="9">
    <location>
        <begin position="21"/>
        <end position="33"/>
    </location>
</feature>
<feature type="compositionally biased region" description="Polar residues" evidence="9">
    <location>
        <begin position="204"/>
        <end position="217"/>
    </location>
</feature>
<dbReference type="PROSITE" id="PS50157">
    <property type="entry name" value="ZINC_FINGER_C2H2_2"/>
    <property type="match status" value="2"/>
</dbReference>
<name>A0A5M3MVI2_CONPW</name>
<dbReference type="SUPFAM" id="SSF57667">
    <property type="entry name" value="beta-beta-alpha zinc fingers"/>
    <property type="match status" value="1"/>
</dbReference>
<sequence>MSSLALPLPPPPFKSPVFMADRPRAASDARAAQDRPTLPPVRDLFRDELALSPRPPGSTTPPWNDPQAQQQQQQYGQRPQGLAVPAYAHPALSPSGQHLAGPGLQYPPSGMHPHALPSHAPHPHDPAAAQYAASATAPMNYYSLPGTHSAGQRMDDYYAQQQRQHPQRPEISRGHSSGYYAAQPPGVAGPSPPVPYVYPNPGSHSRNTSQDTSTSSEGIQSLRYECEYCGKGFSRPSSLRIHLNSHTGERPFVCTFEGCGRSFSVLSNMRRHARVHTQAAGQREGDSDDSDGQSRGATP</sequence>
<feature type="compositionally biased region" description="Low complexity" evidence="9">
    <location>
        <begin position="61"/>
        <end position="80"/>
    </location>
</feature>
<keyword evidence="5" id="KW-0862">Zinc</keyword>
<evidence type="ECO:0000313" key="11">
    <source>
        <dbReference type="EMBL" id="EIW83143.1"/>
    </source>
</evidence>
<evidence type="ECO:0000256" key="4">
    <source>
        <dbReference type="ARBA" id="ARBA00022771"/>
    </source>
</evidence>